<keyword evidence="4" id="KW-1133">Transmembrane helix</keyword>
<dbReference type="Gene3D" id="1.10.1420.10">
    <property type="match status" value="1"/>
</dbReference>
<dbReference type="InterPro" id="IPR036187">
    <property type="entry name" value="DNA_mismatch_repair_MutS_sf"/>
</dbReference>
<evidence type="ECO:0000259" key="5">
    <source>
        <dbReference type="SMART" id="SM00534"/>
    </source>
</evidence>
<keyword evidence="2" id="KW-0067">ATP-binding</keyword>
<gene>
    <name evidence="6" type="ORF">SAMN00777080_0656</name>
</gene>
<name>A0A1W2GZN8_9BACT</name>
<dbReference type="SUPFAM" id="SSF48334">
    <property type="entry name" value="DNA repair protein MutS, domain III"/>
    <property type="match status" value="1"/>
</dbReference>
<dbReference type="PANTHER" id="PTHR11361">
    <property type="entry name" value="DNA MISMATCH REPAIR PROTEIN MUTS FAMILY MEMBER"/>
    <property type="match status" value="1"/>
</dbReference>
<sequence length="587" mass="67517">MEFEYGITDIKDSLKRCKRKGFGLATARFFLFLFMIASLIIGLSDKPVFILAFLISSILFVYLIIQYNTNKDWIDFFSQLIEMEKEREKRKSRNLKDLDSGSEYIDKLHPYSNDLDLFGVHSLFQLINHTVSKSGKSLLAEWMKCNINPDKAKEKAEAIEELRPNKSFLASFEAHGRAFMKNEKPKTKFYAWLKQNEKWNAIYYLPLLIGPIGGILIIFAAVFELIAPAWVGAWIIAGLFFLSMIFHNLQQASSIMPNQGDIKTFSKWASQIAAMRFEGDYLNHLQKPFKNQDYDASAILNSLEQKSFMLQNRFNLMYLIFNMLFWIDFFLFWRTVKWKMRFAKHLAEWEGYFDVWQSLVSLAAFSNEENLNCQVDWTSEKILETKNLVHPLLNPKDAVGNDFTLAEKTKIVLLTGSNMSGKTTFMRTVGINLVLANLGLCPFASAFRTGSFQLFTSMRNTDNLGESVSSFYAELARIKQLLTMAENGEQVLFLLDEILKGTNTVDRIMGSESLIRQLANSNCKGIISTHDIELSQLENTLDYLENKSFHSEIADNEIHFDYKIKEGPCPSFNAHKLMELMGIKFSE</sequence>
<dbReference type="STRING" id="758820.SAMN00777080_0656"/>
<keyword evidence="4" id="KW-0472">Membrane</keyword>
<evidence type="ECO:0000313" key="7">
    <source>
        <dbReference type="Proteomes" id="UP000192333"/>
    </source>
</evidence>
<accession>A0A1W2GZN8</accession>
<keyword evidence="1" id="KW-0547">Nucleotide-binding</keyword>
<dbReference type="Pfam" id="PF00488">
    <property type="entry name" value="MutS_V"/>
    <property type="match status" value="1"/>
</dbReference>
<dbReference type="GO" id="GO:0006298">
    <property type="term" value="P:mismatch repair"/>
    <property type="evidence" value="ECO:0007669"/>
    <property type="project" value="InterPro"/>
</dbReference>
<evidence type="ECO:0000256" key="1">
    <source>
        <dbReference type="ARBA" id="ARBA00022741"/>
    </source>
</evidence>
<reference evidence="7" key="1">
    <citation type="submission" date="2017-04" db="EMBL/GenBank/DDBJ databases">
        <authorList>
            <person name="Varghese N."/>
            <person name="Submissions S."/>
        </authorList>
    </citation>
    <scope>NUCLEOTIDE SEQUENCE [LARGE SCALE GENOMIC DNA]</scope>
    <source>
        <strain evidence="7">DSM 16537</strain>
    </source>
</reference>
<evidence type="ECO:0000256" key="2">
    <source>
        <dbReference type="ARBA" id="ARBA00022840"/>
    </source>
</evidence>
<dbReference type="PANTHER" id="PTHR11361:SF152">
    <property type="entry name" value="DNA MISMATCH REPAIR PROTEIN"/>
    <property type="match status" value="1"/>
</dbReference>
<dbReference type="InterPro" id="IPR000432">
    <property type="entry name" value="DNA_mismatch_repair_MutS_C"/>
</dbReference>
<keyword evidence="3" id="KW-0238">DNA-binding</keyword>
<keyword evidence="4" id="KW-0812">Transmembrane</keyword>
<feature type="transmembrane region" description="Helical" evidence="4">
    <location>
        <begin position="21"/>
        <end position="41"/>
    </location>
</feature>
<proteinExistence type="predicted"/>
<keyword evidence="7" id="KW-1185">Reference proteome</keyword>
<dbReference type="GO" id="GO:0140664">
    <property type="term" value="F:ATP-dependent DNA damage sensor activity"/>
    <property type="evidence" value="ECO:0007669"/>
    <property type="project" value="InterPro"/>
</dbReference>
<dbReference type="InterPro" id="IPR045076">
    <property type="entry name" value="MutS"/>
</dbReference>
<protein>
    <submittedName>
        <fullName evidence="6">Mismatch repair ATPase (MutS family)</fullName>
    </submittedName>
</protein>
<dbReference type="RefSeq" id="WP_084118958.1">
    <property type="nucleotide sequence ID" value="NZ_LT838813.1"/>
</dbReference>
<dbReference type="InterPro" id="IPR027417">
    <property type="entry name" value="P-loop_NTPase"/>
</dbReference>
<feature type="transmembrane region" description="Helical" evidence="4">
    <location>
        <begin position="202"/>
        <end position="223"/>
    </location>
</feature>
<dbReference type="GO" id="GO:0005829">
    <property type="term" value="C:cytosol"/>
    <property type="evidence" value="ECO:0007669"/>
    <property type="project" value="TreeGrafter"/>
</dbReference>
<dbReference type="GO" id="GO:0005524">
    <property type="term" value="F:ATP binding"/>
    <property type="evidence" value="ECO:0007669"/>
    <property type="project" value="UniProtKB-KW"/>
</dbReference>
<dbReference type="Gene3D" id="3.40.50.300">
    <property type="entry name" value="P-loop containing nucleotide triphosphate hydrolases"/>
    <property type="match status" value="1"/>
</dbReference>
<organism evidence="6 7">
    <name type="scientific">Aquiflexum balticum DSM 16537</name>
    <dbReference type="NCBI Taxonomy" id="758820"/>
    <lineage>
        <taxon>Bacteria</taxon>
        <taxon>Pseudomonadati</taxon>
        <taxon>Bacteroidota</taxon>
        <taxon>Cytophagia</taxon>
        <taxon>Cytophagales</taxon>
        <taxon>Cyclobacteriaceae</taxon>
        <taxon>Aquiflexum</taxon>
    </lineage>
</organism>
<dbReference type="SMART" id="SM00534">
    <property type="entry name" value="MUTSac"/>
    <property type="match status" value="1"/>
</dbReference>
<feature type="transmembrane region" description="Helical" evidence="4">
    <location>
        <begin position="229"/>
        <end position="249"/>
    </location>
</feature>
<dbReference type="OrthoDB" id="9802448at2"/>
<dbReference type="Proteomes" id="UP000192333">
    <property type="component" value="Chromosome I"/>
</dbReference>
<feature type="transmembrane region" description="Helical" evidence="4">
    <location>
        <begin position="316"/>
        <end position="333"/>
    </location>
</feature>
<evidence type="ECO:0000313" key="6">
    <source>
        <dbReference type="EMBL" id="SMD42119.1"/>
    </source>
</evidence>
<dbReference type="SUPFAM" id="SSF52540">
    <property type="entry name" value="P-loop containing nucleoside triphosphate hydrolases"/>
    <property type="match status" value="1"/>
</dbReference>
<dbReference type="GO" id="GO:0030983">
    <property type="term" value="F:mismatched DNA binding"/>
    <property type="evidence" value="ECO:0007669"/>
    <property type="project" value="InterPro"/>
</dbReference>
<dbReference type="AlphaFoldDB" id="A0A1W2GZN8"/>
<evidence type="ECO:0000256" key="3">
    <source>
        <dbReference type="ARBA" id="ARBA00023125"/>
    </source>
</evidence>
<feature type="transmembrane region" description="Helical" evidence="4">
    <location>
        <begin position="47"/>
        <end position="65"/>
    </location>
</feature>
<dbReference type="EMBL" id="LT838813">
    <property type="protein sequence ID" value="SMD42119.1"/>
    <property type="molecule type" value="Genomic_DNA"/>
</dbReference>
<evidence type="ECO:0000256" key="4">
    <source>
        <dbReference type="SAM" id="Phobius"/>
    </source>
</evidence>
<feature type="domain" description="DNA mismatch repair proteins mutS family" evidence="5">
    <location>
        <begin position="409"/>
        <end position="587"/>
    </location>
</feature>